<evidence type="ECO:0000256" key="5">
    <source>
        <dbReference type="SAM" id="MobiDB-lite"/>
    </source>
</evidence>
<dbReference type="GO" id="GO:0004252">
    <property type="term" value="F:serine-type endopeptidase activity"/>
    <property type="evidence" value="ECO:0007669"/>
    <property type="project" value="UniProtKB-EC"/>
</dbReference>
<comment type="similarity">
    <text evidence="1">Belongs to the peptidase S9A family.</text>
</comment>
<dbReference type="InterPro" id="IPR051543">
    <property type="entry name" value="Serine_Peptidase_S9A"/>
</dbReference>
<keyword evidence="9" id="KW-1185">Reference proteome</keyword>
<dbReference type="Pfam" id="PF02897">
    <property type="entry name" value="Peptidase_S9_N"/>
    <property type="match status" value="1"/>
</dbReference>
<evidence type="ECO:0000256" key="2">
    <source>
        <dbReference type="ARBA" id="ARBA00022670"/>
    </source>
</evidence>
<feature type="domain" description="Peptidase S9 prolyl oligopeptidase catalytic" evidence="6">
    <location>
        <begin position="559"/>
        <end position="777"/>
    </location>
</feature>
<keyword evidence="2" id="KW-0645">Protease</keyword>
<dbReference type="Pfam" id="PF00326">
    <property type="entry name" value="Peptidase_S9"/>
    <property type="match status" value="1"/>
</dbReference>
<dbReference type="InterPro" id="IPR029058">
    <property type="entry name" value="AB_hydrolase_fold"/>
</dbReference>
<dbReference type="EC" id="3.4.21.83" evidence="8"/>
<feature type="region of interest" description="Disordered" evidence="5">
    <location>
        <begin position="1"/>
        <end position="60"/>
    </location>
</feature>
<gene>
    <name evidence="8" type="ORF">DNL40_09690</name>
</gene>
<comment type="caution">
    <text evidence="8">The sequence shown here is derived from an EMBL/GenBank/DDBJ whole genome shotgun (WGS) entry which is preliminary data.</text>
</comment>
<evidence type="ECO:0000256" key="1">
    <source>
        <dbReference type="ARBA" id="ARBA00005228"/>
    </source>
</evidence>
<feature type="compositionally biased region" description="Low complexity" evidence="5">
    <location>
        <begin position="21"/>
        <end position="35"/>
    </location>
</feature>
<proteinExistence type="inferred from homology"/>
<evidence type="ECO:0000256" key="4">
    <source>
        <dbReference type="ARBA" id="ARBA00022825"/>
    </source>
</evidence>
<evidence type="ECO:0000313" key="9">
    <source>
        <dbReference type="Proteomes" id="UP000248783"/>
    </source>
</evidence>
<keyword evidence="3 8" id="KW-0378">Hydrolase</keyword>
<reference evidence="8 9" key="1">
    <citation type="submission" date="2018-06" db="EMBL/GenBank/DDBJ databases">
        <title>Whole genome sequencing of a novel hydrocarbon degrading bacterial strain, PW21 isolated from oil contaminated produced water sample.</title>
        <authorList>
            <person name="Nagkirti P."/>
            <person name="Shaikh A."/>
            <person name="Gowdaman V."/>
            <person name="Engineer A.E."/>
            <person name="Dagar S."/>
            <person name="Dhakephalkar P.K."/>
        </authorList>
    </citation>
    <scope>NUCLEOTIDE SEQUENCE [LARGE SCALE GENOMIC DNA]</scope>
    <source>
        <strain evidence="8 9">PW21</strain>
    </source>
</reference>
<dbReference type="EMBL" id="QKWH01000006">
    <property type="protein sequence ID" value="PZR52919.1"/>
    <property type="molecule type" value="Genomic_DNA"/>
</dbReference>
<dbReference type="InterPro" id="IPR001375">
    <property type="entry name" value="Peptidase_S9_cat"/>
</dbReference>
<feature type="compositionally biased region" description="Basic and acidic residues" evidence="5">
    <location>
        <begin position="45"/>
        <end position="60"/>
    </location>
</feature>
<feature type="domain" description="Peptidase S9A N-terminal" evidence="7">
    <location>
        <begin position="42"/>
        <end position="489"/>
    </location>
</feature>
<evidence type="ECO:0000259" key="6">
    <source>
        <dbReference type="Pfam" id="PF00326"/>
    </source>
</evidence>
<dbReference type="PRINTS" id="PR00862">
    <property type="entry name" value="PROLIGOPTASE"/>
</dbReference>
<dbReference type="PANTHER" id="PTHR11757:SF19">
    <property type="entry name" value="PROLYL ENDOPEPTIDASE-LIKE"/>
    <property type="match status" value="1"/>
</dbReference>
<dbReference type="AlphaFoldDB" id="A0A2W5WN08"/>
<dbReference type="Gene3D" id="2.130.10.120">
    <property type="entry name" value="Prolyl oligopeptidase, N-terminal domain"/>
    <property type="match status" value="1"/>
</dbReference>
<accession>A0A2W5WN08</accession>
<organism evidence="8 9">
    <name type="scientific">Xylanimonas oleitrophica</name>
    <dbReference type="NCBI Taxonomy" id="2607479"/>
    <lineage>
        <taxon>Bacteria</taxon>
        <taxon>Bacillati</taxon>
        <taxon>Actinomycetota</taxon>
        <taxon>Actinomycetes</taxon>
        <taxon>Micrococcales</taxon>
        <taxon>Promicromonosporaceae</taxon>
        <taxon>Xylanimonas</taxon>
    </lineage>
</organism>
<dbReference type="InterPro" id="IPR002470">
    <property type="entry name" value="Peptidase_S9A"/>
</dbReference>
<dbReference type="PANTHER" id="PTHR11757">
    <property type="entry name" value="PROTEASE FAMILY S9A OLIGOPEPTIDASE"/>
    <property type="match status" value="1"/>
</dbReference>
<dbReference type="SUPFAM" id="SSF53474">
    <property type="entry name" value="alpha/beta-Hydrolases"/>
    <property type="match status" value="1"/>
</dbReference>
<name>A0A2W5WN08_9MICO</name>
<dbReference type="Proteomes" id="UP000248783">
    <property type="component" value="Unassembled WGS sequence"/>
</dbReference>
<sequence length="779" mass="84644">MPAPEPTDQPTDQPLQRPADPDGGAPDGAPATPASPAVPPAPPVAERRPVTRTHHGDTVTDDYEWLRDKEDPAVVAHLEAEDAWTRAQTAHLAPLSDRLFSEIKERTLETDLSVPVRQGGYWYYSRTVEGQQYAIHARVPVTVAEAARATGAAGAGTGPEGWVPPQIEPGSAPEGEEILLDENVLADGHEFFALGSTDITADGRWLLYQVDTEGDERYVLRVRDLATGQDLPDVVDDTAAGATFTPHGDHVFYTTVDDAWRPYRVWRHRVGTPATDDTLVLEEPDERFWVGVGLDRTQRYVVIEMASKLTSEVHLVRADAPESAPTVVWPRREGVEYTVEPAVLPGTGEVLLILHNDGAENFELVVSPPPAADGGPLDPASAAVVVPHDPDVRLDGVDAFATHVVIGYRREATPRLGVVDLSDAASGTARGGSAARWEVRELDFGEALDTTALGPSVVFDQPVVRVHHESFVTPPTVYDYVLATGERLRRKRQPVLGGYDPGDYVQLREWATADDGTQVPVSLVWRRDAVTLDGAGTRAEPAPVLLYGYGSYEHSLDPWFSVPRLSLLDRGVVYAVAHVRGGGEMGRRWYDEGKMLAKRNTFTDFVAVGRHLVGAGWTTPGRMVAEGGSAGGLLMGAVANLAPDLFAGIHAAVPFVDPLTSILDPSLPLTVTEWEEWGDPLHDPEVYAYIKSYSPYENVPQEPDGAARYPRILATTSLNDTRVLYVEPAKWVQRLRAAGAPALLKIEMAAGHGGVSGRYSRWEQIAFESAWLLDVLDVA</sequence>
<dbReference type="InterPro" id="IPR023302">
    <property type="entry name" value="Pept_S9A_N"/>
</dbReference>
<evidence type="ECO:0000256" key="3">
    <source>
        <dbReference type="ARBA" id="ARBA00022801"/>
    </source>
</evidence>
<dbReference type="SUPFAM" id="SSF50993">
    <property type="entry name" value="Peptidase/esterase 'gauge' domain"/>
    <property type="match status" value="1"/>
</dbReference>
<evidence type="ECO:0000313" key="8">
    <source>
        <dbReference type="EMBL" id="PZR52919.1"/>
    </source>
</evidence>
<keyword evidence="4" id="KW-0720">Serine protease</keyword>
<dbReference type="GO" id="GO:0006508">
    <property type="term" value="P:proteolysis"/>
    <property type="evidence" value="ECO:0007669"/>
    <property type="project" value="UniProtKB-KW"/>
</dbReference>
<protein>
    <submittedName>
        <fullName evidence="8">Oligopeptidase B</fullName>
        <ecNumber evidence="8">3.4.21.83</ecNumber>
    </submittedName>
</protein>
<dbReference type="Gene3D" id="3.40.50.1820">
    <property type="entry name" value="alpha/beta hydrolase"/>
    <property type="match status" value="1"/>
</dbReference>
<evidence type="ECO:0000259" key="7">
    <source>
        <dbReference type="Pfam" id="PF02897"/>
    </source>
</evidence>